<dbReference type="Pfam" id="PF02421">
    <property type="entry name" value="FeoB_N"/>
    <property type="match status" value="1"/>
</dbReference>
<dbReference type="RefSeq" id="WP_201172858.1">
    <property type="nucleotide sequence ID" value="NZ_JAEPWM010000006.1"/>
</dbReference>
<dbReference type="CDD" id="cd01879">
    <property type="entry name" value="FeoB"/>
    <property type="match status" value="1"/>
</dbReference>
<feature type="transmembrane region" description="Helical" evidence="2">
    <location>
        <begin position="530"/>
        <end position="548"/>
    </location>
</feature>
<dbReference type="PROSITE" id="PS51711">
    <property type="entry name" value="G_FEOB"/>
    <property type="match status" value="1"/>
</dbReference>
<reference evidence="4" key="2">
    <citation type="submission" date="2021-01" db="EMBL/GenBank/DDBJ databases">
        <authorList>
            <person name="Kang M."/>
        </authorList>
    </citation>
    <scope>NUCLEOTIDE SEQUENCE</scope>
    <source>
        <strain evidence="4">KACC 17527</strain>
    </source>
</reference>
<feature type="transmembrane region" description="Helical" evidence="2">
    <location>
        <begin position="560"/>
        <end position="579"/>
    </location>
</feature>
<protein>
    <recommendedName>
        <fullName evidence="1">Ferrous iron transport protein B</fullName>
    </recommendedName>
</protein>
<keyword evidence="2" id="KW-0812">Transmembrane</keyword>
<feature type="transmembrane region" description="Helical" evidence="2">
    <location>
        <begin position="599"/>
        <end position="622"/>
    </location>
</feature>
<dbReference type="InterPro" id="IPR011642">
    <property type="entry name" value="Gate_dom"/>
</dbReference>
<dbReference type="GO" id="GO:0015093">
    <property type="term" value="F:ferrous iron transmembrane transporter activity"/>
    <property type="evidence" value="ECO:0007669"/>
    <property type="project" value="InterPro"/>
</dbReference>
<comment type="caution">
    <text evidence="4">The sequence shown here is derived from an EMBL/GenBank/DDBJ whole genome shotgun (WGS) entry which is preliminary data.</text>
</comment>
<evidence type="ECO:0000259" key="3">
    <source>
        <dbReference type="PROSITE" id="PS51711"/>
    </source>
</evidence>
<dbReference type="Gene3D" id="3.40.50.300">
    <property type="entry name" value="P-loop containing nucleotide triphosphate hydrolases"/>
    <property type="match status" value="1"/>
</dbReference>
<gene>
    <name evidence="4" type="ORF">JJB11_15050</name>
</gene>
<evidence type="ECO:0000256" key="1">
    <source>
        <dbReference type="ARBA" id="ARBA00031200"/>
    </source>
</evidence>
<dbReference type="GO" id="GO:0005886">
    <property type="term" value="C:plasma membrane"/>
    <property type="evidence" value="ECO:0007669"/>
    <property type="project" value="TreeGrafter"/>
</dbReference>
<feature type="transmembrane region" description="Helical" evidence="2">
    <location>
        <begin position="232"/>
        <end position="253"/>
    </location>
</feature>
<feature type="transmembrane region" description="Helical" evidence="2">
    <location>
        <begin position="468"/>
        <end position="487"/>
    </location>
</feature>
<dbReference type="InterPro" id="IPR050860">
    <property type="entry name" value="FeoB_GTPase"/>
</dbReference>
<dbReference type="GO" id="GO:0005525">
    <property type="term" value="F:GTP binding"/>
    <property type="evidence" value="ECO:0007669"/>
    <property type="project" value="InterPro"/>
</dbReference>
<reference evidence="4" key="1">
    <citation type="journal article" date="2012" name="J. Microbiol. Biotechnol.">
        <title>Ramlibacter ginsenosidimutans sp. nov., with ginsenoside-converting activity.</title>
        <authorList>
            <person name="Wang L."/>
            <person name="An D.S."/>
            <person name="Kim S.G."/>
            <person name="Jin F.X."/>
            <person name="Kim S.C."/>
            <person name="Lee S.T."/>
            <person name="Im W.T."/>
        </authorList>
    </citation>
    <scope>NUCLEOTIDE SEQUENCE</scope>
    <source>
        <strain evidence="4">KACC 17527</strain>
    </source>
</reference>
<evidence type="ECO:0000313" key="4">
    <source>
        <dbReference type="EMBL" id="MBK6007415.1"/>
    </source>
</evidence>
<dbReference type="InterPro" id="IPR006073">
    <property type="entry name" value="GTP-bd"/>
</dbReference>
<proteinExistence type="predicted"/>
<evidence type="ECO:0000313" key="5">
    <source>
        <dbReference type="Proteomes" id="UP000630528"/>
    </source>
</evidence>
<keyword evidence="2" id="KW-1133">Transmembrane helix</keyword>
<feature type="transmembrane region" description="Helical" evidence="2">
    <location>
        <begin position="499"/>
        <end position="518"/>
    </location>
</feature>
<keyword evidence="2" id="KW-0472">Membrane</keyword>
<dbReference type="PANTHER" id="PTHR43185">
    <property type="entry name" value="FERROUS IRON TRANSPORT PROTEIN B"/>
    <property type="match status" value="1"/>
</dbReference>
<dbReference type="Pfam" id="PF07664">
    <property type="entry name" value="FeoB_C"/>
    <property type="match status" value="1"/>
</dbReference>
<organism evidence="4 5">
    <name type="scientific">Ramlibacter ginsenosidimutans</name>
    <dbReference type="NCBI Taxonomy" id="502333"/>
    <lineage>
        <taxon>Bacteria</taxon>
        <taxon>Pseudomonadati</taxon>
        <taxon>Pseudomonadota</taxon>
        <taxon>Betaproteobacteria</taxon>
        <taxon>Burkholderiales</taxon>
        <taxon>Comamonadaceae</taxon>
        <taxon>Ramlibacter</taxon>
    </lineage>
</organism>
<feature type="transmembrane region" description="Helical" evidence="2">
    <location>
        <begin position="332"/>
        <end position="354"/>
    </location>
</feature>
<dbReference type="EMBL" id="JAEPWM010000006">
    <property type="protein sequence ID" value="MBK6007415.1"/>
    <property type="molecule type" value="Genomic_DNA"/>
</dbReference>
<dbReference type="Pfam" id="PF07670">
    <property type="entry name" value="Gate"/>
    <property type="match status" value="2"/>
</dbReference>
<name>A0A934WN96_9BURK</name>
<accession>A0A934WN96</accession>
<keyword evidence="5" id="KW-1185">Reference proteome</keyword>
<dbReference type="PANTHER" id="PTHR43185:SF1">
    <property type="entry name" value="FE(2+) TRANSPORTER FEOB"/>
    <property type="match status" value="1"/>
</dbReference>
<feature type="domain" description="FeoB-type G" evidence="3">
    <location>
        <begin position="12"/>
        <end position="180"/>
    </location>
</feature>
<dbReference type="InterPro" id="IPR027417">
    <property type="entry name" value="P-loop_NTPase"/>
</dbReference>
<feature type="transmembrane region" description="Helical" evidence="2">
    <location>
        <begin position="404"/>
        <end position="426"/>
    </location>
</feature>
<dbReference type="SUPFAM" id="SSF52540">
    <property type="entry name" value="P-loop containing nucleoside triphosphate hydrolases"/>
    <property type="match status" value="1"/>
</dbReference>
<dbReference type="AlphaFoldDB" id="A0A934WN96"/>
<feature type="transmembrane region" description="Helical" evidence="2">
    <location>
        <begin position="288"/>
        <end position="312"/>
    </location>
</feature>
<evidence type="ECO:0000256" key="2">
    <source>
        <dbReference type="SAM" id="Phobius"/>
    </source>
</evidence>
<feature type="transmembrane region" description="Helical" evidence="2">
    <location>
        <begin position="366"/>
        <end position="392"/>
    </location>
</feature>
<dbReference type="PRINTS" id="PR00326">
    <property type="entry name" value="GTP1OBG"/>
</dbReference>
<dbReference type="InterPro" id="IPR011640">
    <property type="entry name" value="Fe2_transport_prot_B_C"/>
</dbReference>
<sequence>MNEAVVHLHPTGRLAALVGNPNAGKTALFNRLTGSNQKVANYAGVTIERKEGKLTLSSGKTVRVLDLPGTYSLNPRSPDERITCEVLQGRARGEKRPDLVVCVLDATNLRRGLRLVLGIKRMNLPCVVALNMADLAASRGIRLDPDALASELGVPVVSTVAVQGEGDAALRELLARPEIWQPTTSLMPVPMPPGDELPDHDRVRQILERLGLDNVAPHLLSDRMDRVVLHPVVGPVLLALLLFFVFQAVFAWAKMPMAAIQEATNWVGNAVGSLLPEGYLRSFLVDGLVAGVGGVIVFLPQVLILFFFILVLEESGYLPRAAFLLDRIMGGVGLSGRSFIPLLSSFACAIPGIMATRTIANPRDRLVTIMIAPMMTCSARLPVYALLIGAFIPHRSVGPGLELQGLVLFLLYLAGIAGSLMVAWILKRTTARGLVRPLMMELPVYHWPHLRSVALGLWQRAVIFMRRVGSIILVLTIALWFLASFPGAPEGATRPAIEYSVAGILGHGLSVLLAPIGFNWQISIALVPGLAAREVAVSALGTVYALSATGTNTAQALTPIIAHSWSLATALSLLAWYVFAPQCMATLATVKRETGGWKWALVMAAYLFGLAYIASFITYRVALALGWG</sequence>
<dbReference type="Proteomes" id="UP000630528">
    <property type="component" value="Unassembled WGS sequence"/>
</dbReference>
<dbReference type="InterPro" id="IPR030389">
    <property type="entry name" value="G_FEOB_dom"/>
</dbReference>